<dbReference type="SUPFAM" id="SSF81296">
    <property type="entry name" value="E set domains"/>
    <property type="match status" value="2"/>
</dbReference>
<comment type="similarity">
    <text evidence="11">Belongs to the inward rectifier-type potassium channel (TC 1.A.2.1) family.</text>
</comment>
<keyword evidence="10 11" id="KW-0407">Ion channel</keyword>
<feature type="domain" description="Potassium channel inwardly rectifying transmembrane" evidence="14">
    <location>
        <begin position="49"/>
        <end position="154"/>
    </location>
</feature>
<evidence type="ECO:0000256" key="3">
    <source>
        <dbReference type="ARBA" id="ARBA00022538"/>
    </source>
</evidence>
<evidence type="ECO:0000256" key="12">
    <source>
        <dbReference type="SAM" id="MobiDB-lite"/>
    </source>
</evidence>
<reference evidence="16" key="1">
    <citation type="submission" date="2021-01" db="EMBL/GenBank/DDBJ databases">
        <authorList>
            <person name="Corre E."/>
            <person name="Pelletier E."/>
            <person name="Niang G."/>
            <person name="Scheremetjew M."/>
            <person name="Finn R."/>
            <person name="Kale V."/>
            <person name="Holt S."/>
            <person name="Cochrane G."/>
            <person name="Meng A."/>
            <person name="Brown T."/>
            <person name="Cohen L."/>
        </authorList>
    </citation>
    <scope>NUCLEOTIDE SEQUENCE</scope>
    <source>
        <strain evidence="16">ECT3854</strain>
    </source>
</reference>
<feature type="transmembrane region" description="Helical" evidence="13">
    <location>
        <begin position="58"/>
        <end position="76"/>
    </location>
</feature>
<evidence type="ECO:0000256" key="11">
    <source>
        <dbReference type="RuleBase" id="RU003822"/>
    </source>
</evidence>
<evidence type="ECO:0000256" key="6">
    <source>
        <dbReference type="ARBA" id="ARBA00022958"/>
    </source>
</evidence>
<keyword evidence="3 11" id="KW-0633">Potassium transport</keyword>
<feature type="compositionally biased region" description="Basic and acidic residues" evidence="12">
    <location>
        <begin position="423"/>
        <end position="435"/>
    </location>
</feature>
<dbReference type="Gene3D" id="1.10.287.70">
    <property type="match status" value="1"/>
</dbReference>
<keyword evidence="7 13" id="KW-1133">Transmembrane helix</keyword>
<comment type="subcellular location">
    <subcellularLocation>
        <location evidence="1 11">Membrane</location>
        <topology evidence="1 11">Multi-pass membrane protein</topology>
    </subcellularLocation>
</comment>
<organism evidence="16">
    <name type="scientific">Cyclophora tenuis</name>
    <name type="common">Marine diatom</name>
    <dbReference type="NCBI Taxonomy" id="216820"/>
    <lineage>
        <taxon>Eukaryota</taxon>
        <taxon>Sar</taxon>
        <taxon>Stramenopiles</taxon>
        <taxon>Ochrophyta</taxon>
        <taxon>Bacillariophyta</taxon>
        <taxon>Fragilariophyceae</taxon>
        <taxon>Fragilariophycidae</taxon>
        <taxon>Cyclophorales</taxon>
        <taxon>Cyclophoraceae</taxon>
        <taxon>Cyclophora</taxon>
    </lineage>
</organism>
<dbReference type="GO" id="GO:1990573">
    <property type="term" value="P:potassium ion import across plasma membrane"/>
    <property type="evidence" value="ECO:0007669"/>
    <property type="project" value="TreeGrafter"/>
</dbReference>
<evidence type="ECO:0000313" key="16">
    <source>
        <dbReference type="EMBL" id="CAD8937750.1"/>
    </source>
</evidence>
<keyword evidence="8 11" id="KW-0406">Ion transport</keyword>
<evidence type="ECO:0000256" key="2">
    <source>
        <dbReference type="ARBA" id="ARBA00022448"/>
    </source>
</evidence>
<dbReference type="Pfam" id="PF17655">
    <property type="entry name" value="IRK_C"/>
    <property type="match status" value="2"/>
</dbReference>
<evidence type="ECO:0000259" key="15">
    <source>
        <dbReference type="Pfam" id="PF17655"/>
    </source>
</evidence>
<evidence type="ECO:0000256" key="13">
    <source>
        <dbReference type="SAM" id="Phobius"/>
    </source>
</evidence>
<dbReference type="SUPFAM" id="SSF81324">
    <property type="entry name" value="Voltage-gated potassium channels"/>
    <property type="match status" value="1"/>
</dbReference>
<feature type="domain" description="Inward rectifier potassium channel C-terminal" evidence="15">
    <location>
        <begin position="163"/>
        <end position="243"/>
    </location>
</feature>
<evidence type="ECO:0000256" key="4">
    <source>
        <dbReference type="ARBA" id="ARBA00022692"/>
    </source>
</evidence>
<dbReference type="PRINTS" id="PR01320">
    <property type="entry name" value="KIRCHANNEL"/>
</dbReference>
<dbReference type="AlphaFoldDB" id="A0A7S1GK90"/>
<evidence type="ECO:0000256" key="7">
    <source>
        <dbReference type="ARBA" id="ARBA00022989"/>
    </source>
</evidence>
<dbReference type="InterPro" id="IPR013518">
    <property type="entry name" value="K_chnl_inward-rec_Kir_cyto"/>
</dbReference>
<evidence type="ECO:0000259" key="14">
    <source>
        <dbReference type="Pfam" id="PF01007"/>
    </source>
</evidence>
<gene>
    <name evidence="16" type="ORF">CTEN0397_LOCUS8812</name>
</gene>
<proteinExistence type="inferred from homology"/>
<dbReference type="PANTHER" id="PTHR11767">
    <property type="entry name" value="INWARD RECTIFIER POTASSIUM CHANNEL"/>
    <property type="match status" value="1"/>
</dbReference>
<keyword evidence="5 11" id="KW-0851">Voltage-gated channel</keyword>
<evidence type="ECO:0000256" key="5">
    <source>
        <dbReference type="ARBA" id="ARBA00022882"/>
    </source>
</evidence>
<accession>A0A7S1GK90</accession>
<dbReference type="GO" id="GO:0034765">
    <property type="term" value="P:regulation of monoatomic ion transmembrane transport"/>
    <property type="evidence" value="ECO:0007669"/>
    <property type="project" value="TreeGrafter"/>
</dbReference>
<feature type="transmembrane region" description="Helical" evidence="13">
    <location>
        <begin position="129"/>
        <end position="150"/>
    </location>
</feature>
<dbReference type="EMBL" id="HBFW01013871">
    <property type="protein sequence ID" value="CAD8937750.1"/>
    <property type="molecule type" value="Transcribed_RNA"/>
</dbReference>
<evidence type="ECO:0000256" key="9">
    <source>
        <dbReference type="ARBA" id="ARBA00023136"/>
    </source>
</evidence>
<name>A0A7S1GK90_CYCTE</name>
<evidence type="ECO:0000256" key="8">
    <source>
        <dbReference type="ARBA" id="ARBA00023065"/>
    </source>
</evidence>
<dbReference type="InterPro" id="IPR014756">
    <property type="entry name" value="Ig_E-set"/>
</dbReference>
<dbReference type="GO" id="GO:0005242">
    <property type="term" value="F:inward rectifier potassium channel activity"/>
    <property type="evidence" value="ECO:0007669"/>
    <property type="project" value="InterPro"/>
</dbReference>
<keyword evidence="2 11" id="KW-0813">Transport</keyword>
<feature type="domain" description="Inward rectifier potassium channel C-terminal" evidence="15">
    <location>
        <begin position="338"/>
        <end position="399"/>
    </location>
</feature>
<dbReference type="InterPro" id="IPR040445">
    <property type="entry name" value="Kir_TM"/>
</dbReference>
<dbReference type="GO" id="GO:0034702">
    <property type="term" value="C:monoatomic ion channel complex"/>
    <property type="evidence" value="ECO:0007669"/>
    <property type="project" value="UniProtKB-KW"/>
</dbReference>
<sequence>MMQSHRTTTPRLVERNLPYNQSRNKLQMLVSQQRKHLKGLRFEDWFHVALRMSTSTSLLILLILWTLVICAFALIYKWVDAAYVGTDCGLGPLSYGAYFAFSLETCTTVGYGLPGSTNAFFENCPAIQFAIYLQMVWSMLYNAFLFAFFFSRLGKCESRASQVIFSNKAIVCKRDGKWELQFRVTDIDAAHPIVEAHVRMYARVGTELIPLRIHTPDDILGGTLFLSWPTVVSHQIDIHSPLHPSIRYPKYKLRVGNYGLRLREADSWIANREEIICPICAETYGTIERLRKHVAFNAIIERHDGVPPPGSHQAVDLKDLVLPAAPTMPQLRENFPREIVVLVEGIDPLMSGTFQALQSYTIDDVSWGGSFADCVYTKGDGSRYMVCLELFHKLKHVPNEASYQFPPESSTAPPTDDEEAKSEEEVKRDEESPPV</sequence>
<protein>
    <submittedName>
        <fullName evidence="16">Uncharacterized protein</fullName>
    </submittedName>
</protein>
<keyword evidence="6 11" id="KW-0630">Potassium</keyword>
<dbReference type="Gene3D" id="2.60.40.1400">
    <property type="entry name" value="G protein-activated inward rectifier potassium channel 1"/>
    <property type="match status" value="1"/>
</dbReference>
<keyword evidence="4 11" id="KW-0812">Transmembrane</keyword>
<dbReference type="Pfam" id="PF01007">
    <property type="entry name" value="IRK"/>
    <property type="match status" value="1"/>
</dbReference>
<feature type="region of interest" description="Disordered" evidence="12">
    <location>
        <begin position="401"/>
        <end position="435"/>
    </location>
</feature>
<evidence type="ECO:0000256" key="1">
    <source>
        <dbReference type="ARBA" id="ARBA00004141"/>
    </source>
</evidence>
<dbReference type="PANTHER" id="PTHR11767:SF103">
    <property type="entry name" value="POTASSIUM CHANNEL INWARDLY RECTIFYING TRANSMEMBRANE DOMAIN-CONTAINING PROTEIN"/>
    <property type="match status" value="1"/>
</dbReference>
<dbReference type="InterPro" id="IPR041647">
    <property type="entry name" value="IRK_C"/>
</dbReference>
<evidence type="ECO:0000256" key="10">
    <source>
        <dbReference type="ARBA" id="ARBA00023303"/>
    </source>
</evidence>
<keyword evidence="9 13" id="KW-0472">Membrane</keyword>
<dbReference type="GO" id="GO:0005886">
    <property type="term" value="C:plasma membrane"/>
    <property type="evidence" value="ECO:0007669"/>
    <property type="project" value="TreeGrafter"/>
</dbReference>
<dbReference type="InterPro" id="IPR016449">
    <property type="entry name" value="K_chnl_inward-rec_Kir"/>
</dbReference>